<dbReference type="EMBL" id="AGXW01000012">
    <property type="protein sequence ID" value="EKJ89501.1"/>
    <property type="molecule type" value="Genomic_DNA"/>
</dbReference>
<protein>
    <submittedName>
        <fullName evidence="2">Uncharacterized protein</fullName>
    </submittedName>
</protein>
<evidence type="ECO:0000313" key="2">
    <source>
        <dbReference type="EMBL" id="EKJ89501.1"/>
    </source>
</evidence>
<dbReference type="HOGENOM" id="CLU_3004437_0_0_10"/>
<reference evidence="2 3" key="1">
    <citation type="submission" date="2012-02" db="EMBL/GenBank/DDBJ databases">
        <title>The Genome Sequence of Bacteroides finegoldii CL09T03C10.</title>
        <authorList>
            <consortium name="The Broad Institute Genome Sequencing Platform"/>
            <person name="Earl A."/>
            <person name="Ward D."/>
            <person name="Feldgarden M."/>
            <person name="Gevers D."/>
            <person name="Zitomersky N.L."/>
            <person name="Coyne M.J."/>
            <person name="Comstock L.E."/>
            <person name="Young S.K."/>
            <person name="Zeng Q."/>
            <person name="Gargeya S."/>
            <person name="Fitzgerald M."/>
            <person name="Haas B."/>
            <person name="Abouelleil A."/>
            <person name="Alvarado L."/>
            <person name="Arachchi H.M."/>
            <person name="Berlin A."/>
            <person name="Chapman S.B."/>
            <person name="Gearin G."/>
            <person name="Goldberg J."/>
            <person name="Griggs A."/>
            <person name="Gujja S."/>
            <person name="Hansen M."/>
            <person name="Heiman D."/>
            <person name="Howarth C."/>
            <person name="Larimer J."/>
            <person name="Lui A."/>
            <person name="MacDonald P.J.P."/>
            <person name="McCowen C."/>
            <person name="Montmayeur A."/>
            <person name="Murphy C."/>
            <person name="Neiman D."/>
            <person name="Pearson M."/>
            <person name="Priest M."/>
            <person name="Roberts A."/>
            <person name="Saif S."/>
            <person name="Shea T."/>
            <person name="Sisk P."/>
            <person name="Stolte C."/>
            <person name="Sykes S."/>
            <person name="Wortman J."/>
            <person name="Nusbaum C."/>
            <person name="Birren B."/>
        </authorList>
    </citation>
    <scope>NUCLEOTIDE SEQUENCE [LARGE SCALE GENOMIC DNA]</scope>
    <source>
        <strain evidence="2 3">CL09T03C10</strain>
    </source>
</reference>
<feature type="transmembrane region" description="Helical" evidence="1">
    <location>
        <begin position="9"/>
        <end position="26"/>
    </location>
</feature>
<name>K5CIB8_9BACE</name>
<keyword evidence="1" id="KW-0812">Transmembrane</keyword>
<accession>K5CIB8</accession>
<proteinExistence type="predicted"/>
<organism evidence="2 3">
    <name type="scientific">Bacteroides finegoldii CL09T03C10</name>
    <dbReference type="NCBI Taxonomy" id="997888"/>
    <lineage>
        <taxon>Bacteria</taxon>
        <taxon>Pseudomonadati</taxon>
        <taxon>Bacteroidota</taxon>
        <taxon>Bacteroidia</taxon>
        <taxon>Bacteroidales</taxon>
        <taxon>Bacteroidaceae</taxon>
        <taxon>Bacteroides</taxon>
    </lineage>
</organism>
<keyword evidence="1" id="KW-0472">Membrane</keyword>
<gene>
    <name evidence="2" type="ORF">HMPREF1057_03042</name>
</gene>
<evidence type="ECO:0000313" key="3">
    <source>
        <dbReference type="Proteomes" id="UP000007995"/>
    </source>
</evidence>
<feature type="transmembrane region" description="Helical" evidence="1">
    <location>
        <begin position="32"/>
        <end position="53"/>
    </location>
</feature>
<keyword evidence="1" id="KW-1133">Transmembrane helix</keyword>
<dbReference type="AlphaFoldDB" id="K5CIB8"/>
<evidence type="ECO:0000256" key="1">
    <source>
        <dbReference type="SAM" id="Phobius"/>
    </source>
</evidence>
<sequence>MSEGRHKMFFLPVFCIYVLFIAYSFVQKTVFFMLMYNFILLIAVLFLMFASVFKVI</sequence>
<comment type="caution">
    <text evidence="2">The sequence shown here is derived from an EMBL/GenBank/DDBJ whole genome shotgun (WGS) entry which is preliminary data.</text>
</comment>
<dbReference type="Proteomes" id="UP000007995">
    <property type="component" value="Unassembled WGS sequence"/>
</dbReference>